<evidence type="ECO:0000256" key="1">
    <source>
        <dbReference type="SAM" id="Phobius"/>
    </source>
</evidence>
<accession>A0A1G2RSL3</accession>
<proteinExistence type="predicted"/>
<keyword evidence="1" id="KW-0812">Transmembrane</keyword>
<gene>
    <name evidence="2" type="ORF">A3A32_01730</name>
</gene>
<dbReference type="AlphaFoldDB" id="A0A1G2RSL3"/>
<feature type="transmembrane region" description="Helical" evidence="1">
    <location>
        <begin position="12"/>
        <end position="36"/>
    </location>
</feature>
<reference evidence="2 3" key="1">
    <citation type="journal article" date="2016" name="Nat. Commun.">
        <title>Thousands of microbial genomes shed light on interconnected biogeochemical processes in an aquifer system.</title>
        <authorList>
            <person name="Anantharaman K."/>
            <person name="Brown C.T."/>
            <person name="Hug L.A."/>
            <person name="Sharon I."/>
            <person name="Castelle C.J."/>
            <person name="Probst A.J."/>
            <person name="Thomas B.C."/>
            <person name="Singh A."/>
            <person name="Wilkins M.J."/>
            <person name="Karaoz U."/>
            <person name="Brodie E.L."/>
            <person name="Williams K.H."/>
            <person name="Hubbard S.S."/>
            <person name="Banfield J.F."/>
        </authorList>
    </citation>
    <scope>NUCLEOTIDE SEQUENCE [LARGE SCALE GENOMIC DNA]</scope>
</reference>
<evidence type="ECO:0000313" key="2">
    <source>
        <dbReference type="EMBL" id="OHA75844.1"/>
    </source>
</evidence>
<dbReference type="Proteomes" id="UP000177081">
    <property type="component" value="Unassembled WGS sequence"/>
</dbReference>
<keyword evidence="1" id="KW-0472">Membrane</keyword>
<organism evidence="2 3">
    <name type="scientific">Candidatus Wildermuthbacteria bacterium RIFCSPLOWO2_01_FULL_48_35</name>
    <dbReference type="NCBI Taxonomy" id="1802463"/>
    <lineage>
        <taxon>Bacteria</taxon>
        <taxon>Candidatus Wildermuthiibacteriota</taxon>
    </lineage>
</organism>
<keyword evidence="1" id="KW-1133">Transmembrane helix</keyword>
<protein>
    <submittedName>
        <fullName evidence="2">Uncharacterized protein</fullName>
    </submittedName>
</protein>
<dbReference type="EMBL" id="MHUI01000004">
    <property type="protein sequence ID" value="OHA75844.1"/>
    <property type="molecule type" value="Genomic_DNA"/>
</dbReference>
<comment type="caution">
    <text evidence="2">The sequence shown here is derived from an EMBL/GenBank/DDBJ whole genome shotgun (WGS) entry which is preliminary data.</text>
</comment>
<evidence type="ECO:0000313" key="3">
    <source>
        <dbReference type="Proteomes" id="UP000177081"/>
    </source>
</evidence>
<name>A0A1G2RSL3_9BACT</name>
<sequence length="78" mass="8744">MAIIPFPELWRGWWLGGIIGGASRVALEFILCALAAKYLHNRRNSLPALKSEKYFENKNNLVAGVLDFSGHWKPDGFA</sequence>